<name>A0A0L0BQP1_LUCCU</name>
<keyword evidence="2" id="KW-1185">Reference proteome</keyword>
<dbReference type="AlphaFoldDB" id="A0A0L0BQP1"/>
<evidence type="ECO:0000313" key="2">
    <source>
        <dbReference type="Proteomes" id="UP000037069"/>
    </source>
</evidence>
<evidence type="ECO:0000313" key="1">
    <source>
        <dbReference type="EMBL" id="KNC21549.1"/>
    </source>
</evidence>
<dbReference type="Proteomes" id="UP000037069">
    <property type="component" value="Unassembled WGS sequence"/>
</dbReference>
<comment type="caution">
    <text evidence="1">The sequence shown here is derived from an EMBL/GenBank/DDBJ whole genome shotgun (WGS) entry which is preliminary data.</text>
</comment>
<dbReference type="EMBL" id="JRES01001605">
    <property type="protein sequence ID" value="KNC21549.1"/>
    <property type="molecule type" value="Genomic_DNA"/>
</dbReference>
<reference evidence="1 2" key="1">
    <citation type="journal article" date="2015" name="Nat. Commun.">
        <title>Lucilia cuprina genome unlocks parasitic fly biology to underpin future interventions.</title>
        <authorList>
            <person name="Anstead C.A."/>
            <person name="Korhonen P.K."/>
            <person name="Young N.D."/>
            <person name="Hall R.S."/>
            <person name="Jex A.R."/>
            <person name="Murali S.C."/>
            <person name="Hughes D.S."/>
            <person name="Lee S.F."/>
            <person name="Perry T."/>
            <person name="Stroehlein A.J."/>
            <person name="Ansell B.R."/>
            <person name="Breugelmans B."/>
            <person name="Hofmann A."/>
            <person name="Qu J."/>
            <person name="Dugan S."/>
            <person name="Lee S.L."/>
            <person name="Chao H."/>
            <person name="Dinh H."/>
            <person name="Han Y."/>
            <person name="Doddapaneni H.V."/>
            <person name="Worley K.C."/>
            <person name="Muzny D.M."/>
            <person name="Ioannidis P."/>
            <person name="Waterhouse R.M."/>
            <person name="Zdobnov E.M."/>
            <person name="James P.J."/>
            <person name="Bagnall N.H."/>
            <person name="Kotze A.C."/>
            <person name="Gibbs R.A."/>
            <person name="Richards S."/>
            <person name="Batterham P."/>
            <person name="Gasser R.B."/>
        </authorList>
    </citation>
    <scope>NUCLEOTIDE SEQUENCE [LARGE SCALE GENOMIC DNA]</scope>
    <source>
        <strain evidence="1 2">LS</strain>
        <tissue evidence="1">Full body</tissue>
    </source>
</reference>
<sequence length="153" mass="17430">MSISLINVHALYASLTPTYPAIYNLNINNNKSINSNNINNQIPTKPKTISVKSLLETRITTRLMGGKSGNYNRYNSGNNNNNIINSSNNIYKKTTMNINEMSSLFRQIKAFHDTFTTTNAYREHRSTNINSMYTHTHIDSKQIQLTKQDVLNV</sequence>
<organism evidence="1 2">
    <name type="scientific">Lucilia cuprina</name>
    <name type="common">Green bottle fly</name>
    <name type="synonym">Australian sheep blowfly</name>
    <dbReference type="NCBI Taxonomy" id="7375"/>
    <lineage>
        <taxon>Eukaryota</taxon>
        <taxon>Metazoa</taxon>
        <taxon>Ecdysozoa</taxon>
        <taxon>Arthropoda</taxon>
        <taxon>Hexapoda</taxon>
        <taxon>Insecta</taxon>
        <taxon>Pterygota</taxon>
        <taxon>Neoptera</taxon>
        <taxon>Endopterygota</taxon>
        <taxon>Diptera</taxon>
        <taxon>Brachycera</taxon>
        <taxon>Muscomorpha</taxon>
        <taxon>Oestroidea</taxon>
        <taxon>Calliphoridae</taxon>
        <taxon>Luciliinae</taxon>
        <taxon>Lucilia</taxon>
    </lineage>
</organism>
<proteinExistence type="predicted"/>
<accession>A0A0L0BQP1</accession>
<gene>
    <name evidence="1" type="ORF">FF38_05350</name>
</gene>
<protein>
    <submittedName>
        <fullName evidence="1">Uncharacterized protein</fullName>
    </submittedName>
</protein>